<evidence type="ECO:0000256" key="14">
    <source>
        <dbReference type="HAMAP-Rule" id="MF_01006"/>
    </source>
</evidence>
<comment type="similarity">
    <text evidence="2 14">Belongs to the UppP family.</text>
</comment>
<keyword evidence="8 14" id="KW-1133">Transmembrane helix</keyword>
<reference evidence="15" key="2">
    <citation type="submission" date="2021-04" db="EMBL/GenBank/DDBJ databases">
        <authorList>
            <person name="Gilroy R."/>
        </authorList>
    </citation>
    <scope>NUCLEOTIDE SEQUENCE</scope>
    <source>
        <strain evidence="15">Gambia15-2214</strain>
    </source>
</reference>
<sequence>MSVFQSIFLGILQGIAEFLPISSSGHLAVAQRLFALEDVPLLFDIFLHLATLGAVVLFFHKTIIRLFCVLGRWLTRKSREEDKSDLSMIVALLLGTFITGVIGIFFSDIVPTIPEKIICGGFIVTALILILSDFVDSKNQKKREALGTQNDEKVVATDGAVAGAQTVKPWQGLLIGFAQGLGVLPGISRSGSTIAGALLCGVDRKIAGEFSFLLSIPAILGAFILELKDFGSMSSSIGVEAVIAGCVAAFLSGFFALSVLMKIIKKGHLQWFALYLIPVGILGIIFF</sequence>
<name>A0A9E2L1G2_9SPIR</name>
<accession>A0A9E2L1G2</accession>
<organism evidence="15 16">
    <name type="scientific">Candidatus Treponema excrementipullorum</name>
    <dbReference type="NCBI Taxonomy" id="2838768"/>
    <lineage>
        <taxon>Bacteria</taxon>
        <taxon>Pseudomonadati</taxon>
        <taxon>Spirochaetota</taxon>
        <taxon>Spirochaetia</taxon>
        <taxon>Spirochaetales</taxon>
        <taxon>Treponemataceae</taxon>
        <taxon>Treponema</taxon>
    </lineage>
</organism>
<feature type="transmembrane region" description="Helical" evidence="14">
    <location>
        <begin position="269"/>
        <end position="286"/>
    </location>
</feature>
<evidence type="ECO:0000256" key="8">
    <source>
        <dbReference type="ARBA" id="ARBA00022989"/>
    </source>
</evidence>
<comment type="caution">
    <text evidence="15">The sequence shown here is derived from an EMBL/GenBank/DDBJ whole genome shotgun (WGS) entry which is preliminary data.</text>
</comment>
<evidence type="ECO:0000256" key="13">
    <source>
        <dbReference type="ARBA" id="ARBA00047594"/>
    </source>
</evidence>
<evidence type="ECO:0000256" key="1">
    <source>
        <dbReference type="ARBA" id="ARBA00004651"/>
    </source>
</evidence>
<comment type="subcellular location">
    <subcellularLocation>
        <location evidence="1 14">Cell membrane</location>
        <topology evidence="1 14">Multi-pass membrane protein</topology>
    </subcellularLocation>
</comment>
<dbReference type="GO" id="GO:0005886">
    <property type="term" value="C:plasma membrane"/>
    <property type="evidence" value="ECO:0007669"/>
    <property type="project" value="UniProtKB-SubCell"/>
</dbReference>
<keyword evidence="14" id="KW-0133">Cell shape</keyword>
<keyword evidence="14" id="KW-0573">Peptidoglycan synthesis</keyword>
<keyword evidence="10 14" id="KW-0046">Antibiotic resistance</keyword>
<keyword evidence="5 14" id="KW-1003">Cell membrane</keyword>
<keyword evidence="9 14" id="KW-0472">Membrane</keyword>
<keyword evidence="7 14" id="KW-0378">Hydrolase</keyword>
<feature type="transmembrane region" description="Helical" evidence="14">
    <location>
        <begin position="86"/>
        <end position="107"/>
    </location>
</feature>
<dbReference type="AlphaFoldDB" id="A0A9E2L1G2"/>
<dbReference type="GO" id="GO:0050380">
    <property type="term" value="F:undecaprenyl-diphosphatase activity"/>
    <property type="evidence" value="ECO:0007669"/>
    <property type="project" value="UniProtKB-UniRule"/>
</dbReference>
<dbReference type="PANTHER" id="PTHR30622:SF4">
    <property type="entry name" value="UNDECAPRENYL-DIPHOSPHATASE"/>
    <property type="match status" value="1"/>
</dbReference>
<feature type="transmembrane region" description="Helical" evidence="14">
    <location>
        <begin position="206"/>
        <end position="225"/>
    </location>
</feature>
<dbReference type="EMBL" id="JAHLFV010000019">
    <property type="protein sequence ID" value="MBU3849102.1"/>
    <property type="molecule type" value="Genomic_DNA"/>
</dbReference>
<evidence type="ECO:0000313" key="16">
    <source>
        <dbReference type="Proteomes" id="UP000823914"/>
    </source>
</evidence>
<dbReference type="HAMAP" id="MF_01006">
    <property type="entry name" value="Undec_diphosphatase"/>
    <property type="match status" value="1"/>
</dbReference>
<evidence type="ECO:0000256" key="5">
    <source>
        <dbReference type="ARBA" id="ARBA00022475"/>
    </source>
</evidence>
<evidence type="ECO:0000256" key="6">
    <source>
        <dbReference type="ARBA" id="ARBA00022692"/>
    </source>
</evidence>
<evidence type="ECO:0000256" key="4">
    <source>
        <dbReference type="ARBA" id="ARBA00021581"/>
    </source>
</evidence>
<keyword evidence="6 14" id="KW-0812">Transmembrane</keyword>
<evidence type="ECO:0000256" key="7">
    <source>
        <dbReference type="ARBA" id="ARBA00022801"/>
    </source>
</evidence>
<dbReference type="GO" id="GO:0009252">
    <property type="term" value="P:peptidoglycan biosynthetic process"/>
    <property type="evidence" value="ECO:0007669"/>
    <property type="project" value="UniProtKB-KW"/>
</dbReference>
<evidence type="ECO:0000256" key="3">
    <source>
        <dbReference type="ARBA" id="ARBA00012374"/>
    </source>
</evidence>
<evidence type="ECO:0000256" key="12">
    <source>
        <dbReference type="ARBA" id="ARBA00032932"/>
    </source>
</evidence>
<evidence type="ECO:0000256" key="10">
    <source>
        <dbReference type="ARBA" id="ARBA00023251"/>
    </source>
</evidence>
<dbReference type="EC" id="3.6.1.27" evidence="3 14"/>
<dbReference type="Pfam" id="PF02673">
    <property type="entry name" value="BacA"/>
    <property type="match status" value="1"/>
</dbReference>
<comment type="catalytic activity">
    <reaction evidence="13 14">
        <text>di-trans,octa-cis-undecaprenyl diphosphate + H2O = di-trans,octa-cis-undecaprenyl phosphate + phosphate + H(+)</text>
        <dbReference type="Rhea" id="RHEA:28094"/>
        <dbReference type="ChEBI" id="CHEBI:15377"/>
        <dbReference type="ChEBI" id="CHEBI:15378"/>
        <dbReference type="ChEBI" id="CHEBI:43474"/>
        <dbReference type="ChEBI" id="CHEBI:58405"/>
        <dbReference type="ChEBI" id="CHEBI:60392"/>
        <dbReference type="EC" id="3.6.1.27"/>
    </reaction>
</comment>
<feature type="transmembrane region" description="Helical" evidence="14">
    <location>
        <begin position="113"/>
        <end position="135"/>
    </location>
</feature>
<comment type="function">
    <text evidence="14">Catalyzes the dephosphorylation of undecaprenyl diphosphate (UPP). Confers resistance to bacitracin.</text>
</comment>
<proteinExistence type="inferred from homology"/>
<evidence type="ECO:0000256" key="9">
    <source>
        <dbReference type="ARBA" id="ARBA00023136"/>
    </source>
</evidence>
<gene>
    <name evidence="14" type="primary">uppP</name>
    <name evidence="15" type="ORF">IAA16_00880</name>
</gene>
<dbReference type="GO" id="GO:0071555">
    <property type="term" value="P:cell wall organization"/>
    <property type="evidence" value="ECO:0007669"/>
    <property type="project" value="UniProtKB-KW"/>
</dbReference>
<dbReference type="Proteomes" id="UP000823914">
    <property type="component" value="Unassembled WGS sequence"/>
</dbReference>
<evidence type="ECO:0000313" key="15">
    <source>
        <dbReference type="EMBL" id="MBU3849102.1"/>
    </source>
</evidence>
<dbReference type="InterPro" id="IPR003824">
    <property type="entry name" value="UppP"/>
</dbReference>
<evidence type="ECO:0000256" key="2">
    <source>
        <dbReference type="ARBA" id="ARBA00010621"/>
    </source>
</evidence>
<feature type="transmembrane region" description="Helical" evidence="14">
    <location>
        <begin position="237"/>
        <end position="257"/>
    </location>
</feature>
<comment type="miscellaneous">
    <text evidence="14">Bacitracin is thought to be involved in the inhibition of peptidoglycan synthesis by sequestering undecaprenyl diphosphate, thereby reducing the pool of lipid carrier available.</text>
</comment>
<protein>
    <recommendedName>
        <fullName evidence="4 14">Undecaprenyl-diphosphatase</fullName>
        <ecNumber evidence="3 14">3.6.1.27</ecNumber>
    </recommendedName>
    <alternativeName>
        <fullName evidence="12 14">Bacitracin resistance protein</fullName>
    </alternativeName>
    <alternativeName>
        <fullName evidence="11 14">Undecaprenyl pyrophosphate phosphatase</fullName>
    </alternativeName>
</protein>
<keyword evidence="14" id="KW-0961">Cell wall biogenesis/degradation</keyword>
<reference evidence="15" key="1">
    <citation type="journal article" date="2021" name="PeerJ">
        <title>Extensive microbial diversity within the chicken gut microbiome revealed by metagenomics and culture.</title>
        <authorList>
            <person name="Gilroy R."/>
            <person name="Ravi A."/>
            <person name="Getino M."/>
            <person name="Pursley I."/>
            <person name="Horton D.L."/>
            <person name="Alikhan N.F."/>
            <person name="Baker D."/>
            <person name="Gharbi K."/>
            <person name="Hall N."/>
            <person name="Watson M."/>
            <person name="Adriaenssens E.M."/>
            <person name="Foster-Nyarko E."/>
            <person name="Jarju S."/>
            <person name="Secka A."/>
            <person name="Antonio M."/>
            <person name="Oren A."/>
            <person name="Chaudhuri R.R."/>
            <person name="La Ragione R."/>
            <person name="Hildebrand F."/>
            <person name="Pallen M.J."/>
        </authorList>
    </citation>
    <scope>NUCLEOTIDE SEQUENCE</scope>
    <source>
        <strain evidence="15">Gambia15-2214</strain>
    </source>
</reference>
<feature type="transmembrane region" description="Helical" evidence="14">
    <location>
        <begin position="46"/>
        <end position="74"/>
    </location>
</feature>
<dbReference type="GO" id="GO:0008360">
    <property type="term" value="P:regulation of cell shape"/>
    <property type="evidence" value="ECO:0007669"/>
    <property type="project" value="UniProtKB-KW"/>
</dbReference>
<dbReference type="PANTHER" id="PTHR30622">
    <property type="entry name" value="UNDECAPRENYL-DIPHOSPHATASE"/>
    <property type="match status" value="1"/>
</dbReference>
<dbReference type="GO" id="GO:0046677">
    <property type="term" value="P:response to antibiotic"/>
    <property type="evidence" value="ECO:0007669"/>
    <property type="project" value="UniProtKB-UniRule"/>
</dbReference>
<evidence type="ECO:0000256" key="11">
    <source>
        <dbReference type="ARBA" id="ARBA00032707"/>
    </source>
</evidence>